<evidence type="ECO:0000256" key="7">
    <source>
        <dbReference type="ARBA" id="ARBA00023157"/>
    </source>
</evidence>
<comment type="similarity">
    <text evidence="2">Belongs to the protein disulfide isomerase family.</text>
</comment>
<dbReference type="CDD" id="cd02997">
    <property type="entry name" value="PDI_a_PDIR"/>
    <property type="match status" value="3"/>
</dbReference>
<dbReference type="InParanoid" id="A0A6P8R025"/>
<dbReference type="PROSITE" id="PS00194">
    <property type="entry name" value="THIOREDOXIN_1"/>
    <property type="match status" value="2"/>
</dbReference>
<evidence type="ECO:0000256" key="2">
    <source>
        <dbReference type="ARBA" id="ARBA00006347"/>
    </source>
</evidence>
<dbReference type="CTD" id="10954"/>
<evidence type="ECO:0000256" key="9">
    <source>
        <dbReference type="ARBA" id="ARBA00074921"/>
    </source>
</evidence>
<dbReference type="RefSeq" id="XP_033801425.1">
    <property type="nucleotide sequence ID" value="XM_033945534.1"/>
</dbReference>
<keyword evidence="12" id="KW-1185">Reference proteome</keyword>
<evidence type="ECO:0000256" key="10">
    <source>
        <dbReference type="SAM" id="SignalP"/>
    </source>
</evidence>
<dbReference type="FunCoup" id="A0A6P8R025">
    <property type="interactions" value="1123"/>
</dbReference>
<reference evidence="13" key="1">
    <citation type="submission" date="2025-08" db="UniProtKB">
        <authorList>
            <consortium name="RefSeq"/>
        </authorList>
    </citation>
    <scope>IDENTIFICATION</scope>
</reference>
<evidence type="ECO:0000256" key="6">
    <source>
        <dbReference type="ARBA" id="ARBA00022824"/>
    </source>
</evidence>
<keyword evidence="5" id="KW-0677">Repeat</keyword>
<feature type="domain" description="Thioredoxin" evidence="11">
    <location>
        <begin position="375"/>
        <end position="501"/>
    </location>
</feature>
<dbReference type="FunFam" id="3.40.30.10:FF:000105">
    <property type="entry name" value="protein disulfide-isomerase A5 isoform X2"/>
    <property type="match status" value="1"/>
</dbReference>
<feature type="domain" description="Thioredoxin" evidence="11">
    <location>
        <begin position="254"/>
        <end position="374"/>
    </location>
</feature>
<dbReference type="PANTHER" id="PTHR45672">
    <property type="entry name" value="PROTEIN DISULFIDE-ISOMERASE C17H9.14C-RELATED"/>
    <property type="match status" value="1"/>
</dbReference>
<gene>
    <name evidence="13" type="primary">PDIA5</name>
</gene>
<dbReference type="InterPro" id="IPR046374">
    <property type="entry name" value="PDI_a_PDIR"/>
</dbReference>
<dbReference type="GeneID" id="117360916"/>
<dbReference type="Pfam" id="PF00085">
    <property type="entry name" value="Thioredoxin"/>
    <property type="match status" value="3"/>
</dbReference>
<evidence type="ECO:0000256" key="1">
    <source>
        <dbReference type="ARBA" id="ARBA00001182"/>
    </source>
</evidence>
<dbReference type="GO" id="GO:0006457">
    <property type="term" value="P:protein folding"/>
    <property type="evidence" value="ECO:0007669"/>
    <property type="project" value="TreeGrafter"/>
</dbReference>
<evidence type="ECO:0000256" key="8">
    <source>
        <dbReference type="ARBA" id="ARBA00023235"/>
    </source>
</evidence>
<dbReference type="InterPro" id="IPR051063">
    <property type="entry name" value="PDI"/>
</dbReference>
<feature type="chain" id="PRO_5027685209" description="Protein disulfide-isomerase A5" evidence="10">
    <location>
        <begin position="17"/>
        <end position="513"/>
    </location>
</feature>
<evidence type="ECO:0000313" key="12">
    <source>
        <dbReference type="Proteomes" id="UP000515159"/>
    </source>
</evidence>
<dbReference type="OrthoDB" id="74910at2759"/>
<dbReference type="PRINTS" id="PR00421">
    <property type="entry name" value="THIOREDOXIN"/>
</dbReference>
<evidence type="ECO:0000256" key="5">
    <source>
        <dbReference type="ARBA" id="ARBA00022737"/>
    </source>
</evidence>
<proteinExistence type="inferred from homology"/>
<dbReference type="Proteomes" id="UP000515159">
    <property type="component" value="Chromosome 5"/>
</dbReference>
<sequence length="513" mass="59005">MLLFTFLVTLPACLSSMKVSPLIEKISDHKDLKKLLRTRNNVLVLYAKSALVAEHQLKLLSDVAEAVKGRSTISWLDCGDTEGRKLCKKLKVDPSSKPSGVELLHYKDGTYHTEYNRAETFKSIVAFLRDPEGAPLWEEDPNAKDIVHLDTEKEFRRLLKKEERPLLVMFYAPWCGACKRMMPAYQQAATDLKGTYVLAGMNNVHLPEYDRIKEEFSIKAYPTICYFEKGKCQVQFENYGATAKDIADWIKNPRPYQPEAPEVPWAEQDSSVYHLTDKDFDQFVKEHTSVMVMFHAPWCGHCKKMKPEYEQAAEVLQSYEDRPGVLAAVDATASKALAEKFHISGFPTLKYFENGAEKYTLPHLRTQKKIVDWMLNPEAPLPPEPAWEEKQTSIIHLIGEDFREFLKKKRHSLVMFYAPWCPHCKNAIPDFTSAADGFKEDRKIAYAAVDCTKEQNRDLCKQEGVEGYPTVNYYNYGKFVEKYLGERSESDFTGFMRSLREKDHGKGKRKDEL</sequence>
<dbReference type="EC" id="5.3.4.1" evidence="3"/>
<keyword evidence="8" id="KW-0413">Isomerase</keyword>
<dbReference type="AlphaFoldDB" id="A0A6P8R025"/>
<keyword evidence="6" id="KW-0256">Endoplasmic reticulum</keyword>
<evidence type="ECO:0000259" key="11">
    <source>
        <dbReference type="PROSITE" id="PS51352"/>
    </source>
</evidence>
<dbReference type="SUPFAM" id="SSF52833">
    <property type="entry name" value="Thioredoxin-like"/>
    <property type="match status" value="4"/>
</dbReference>
<dbReference type="InterPro" id="IPR017937">
    <property type="entry name" value="Thioredoxin_CS"/>
</dbReference>
<dbReference type="InterPro" id="IPR036249">
    <property type="entry name" value="Thioredoxin-like_sf"/>
</dbReference>
<dbReference type="PROSITE" id="PS51352">
    <property type="entry name" value="THIOREDOXIN_2"/>
    <property type="match status" value="3"/>
</dbReference>
<dbReference type="PANTHER" id="PTHR45672:SF2">
    <property type="entry name" value="PROTEIN DISULFIDE-ISOMERASE A5"/>
    <property type="match status" value="1"/>
</dbReference>
<feature type="signal peptide" evidence="10">
    <location>
        <begin position="1"/>
        <end position="16"/>
    </location>
</feature>
<keyword evidence="7" id="KW-1015">Disulfide bond</keyword>
<accession>A0A6P8R025</accession>
<dbReference type="GO" id="GO:0005783">
    <property type="term" value="C:endoplasmic reticulum"/>
    <property type="evidence" value="ECO:0007669"/>
    <property type="project" value="TreeGrafter"/>
</dbReference>
<dbReference type="Gene3D" id="3.40.30.10">
    <property type="entry name" value="Glutaredoxin"/>
    <property type="match status" value="4"/>
</dbReference>
<dbReference type="GO" id="GO:0003756">
    <property type="term" value="F:protein disulfide isomerase activity"/>
    <property type="evidence" value="ECO:0007669"/>
    <property type="project" value="UniProtKB-EC"/>
</dbReference>
<dbReference type="InterPro" id="IPR041865">
    <property type="entry name" value="PDI_b_PDIR_N"/>
</dbReference>
<organism evidence="12 13">
    <name type="scientific">Geotrypetes seraphini</name>
    <name type="common">Gaboon caecilian</name>
    <name type="synonym">Caecilia seraphini</name>
    <dbReference type="NCBI Taxonomy" id="260995"/>
    <lineage>
        <taxon>Eukaryota</taxon>
        <taxon>Metazoa</taxon>
        <taxon>Chordata</taxon>
        <taxon>Craniata</taxon>
        <taxon>Vertebrata</taxon>
        <taxon>Euteleostomi</taxon>
        <taxon>Amphibia</taxon>
        <taxon>Gymnophiona</taxon>
        <taxon>Geotrypetes</taxon>
    </lineage>
</organism>
<evidence type="ECO:0000256" key="4">
    <source>
        <dbReference type="ARBA" id="ARBA00022729"/>
    </source>
</evidence>
<comment type="catalytic activity">
    <reaction evidence="1">
        <text>Catalyzes the rearrangement of -S-S- bonds in proteins.</text>
        <dbReference type="EC" id="5.3.4.1"/>
    </reaction>
</comment>
<keyword evidence="4 10" id="KW-0732">Signal</keyword>
<feature type="domain" description="Thioredoxin" evidence="11">
    <location>
        <begin position="128"/>
        <end position="252"/>
    </location>
</feature>
<dbReference type="InterPro" id="IPR013766">
    <property type="entry name" value="Thioredoxin_domain"/>
</dbReference>
<dbReference type="KEGG" id="gsh:117360916"/>
<evidence type="ECO:0000256" key="3">
    <source>
        <dbReference type="ARBA" id="ARBA00012723"/>
    </source>
</evidence>
<dbReference type="FunFam" id="3.40.30.10:FF:000029">
    <property type="entry name" value="protein disulfide-isomerase A5 isoform X2"/>
    <property type="match status" value="3"/>
</dbReference>
<protein>
    <recommendedName>
        <fullName evidence="9">Protein disulfide-isomerase A5</fullName>
        <ecNumber evidence="3">5.3.4.1</ecNumber>
    </recommendedName>
</protein>
<dbReference type="CDD" id="cd03067">
    <property type="entry name" value="PDI_b_PDIR_N"/>
    <property type="match status" value="1"/>
</dbReference>
<evidence type="ECO:0000313" key="13">
    <source>
        <dbReference type="RefSeq" id="XP_033801425.1"/>
    </source>
</evidence>
<name>A0A6P8R025_GEOSA</name>